<dbReference type="InterPro" id="IPR041492">
    <property type="entry name" value="HAD_2"/>
</dbReference>
<dbReference type="AlphaFoldDB" id="A0A812QXG4"/>
<reference evidence="3" key="1">
    <citation type="submission" date="2021-02" db="EMBL/GenBank/DDBJ databases">
        <authorList>
            <person name="Dougan E. K."/>
            <person name="Rhodes N."/>
            <person name="Thang M."/>
            <person name="Chan C."/>
        </authorList>
    </citation>
    <scope>NUCLEOTIDE SEQUENCE</scope>
</reference>
<dbReference type="Pfam" id="PF13419">
    <property type="entry name" value="HAD_2"/>
    <property type="match status" value="1"/>
</dbReference>
<dbReference type="Gene3D" id="1.10.150.240">
    <property type="entry name" value="Putative phosphatase, domain 2"/>
    <property type="match status" value="1"/>
</dbReference>
<dbReference type="InterPro" id="IPR049625">
    <property type="entry name" value="Glyco_transf_61_cat"/>
</dbReference>
<evidence type="ECO:0000259" key="2">
    <source>
        <dbReference type="Pfam" id="PF04577"/>
    </source>
</evidence>
<dbReference type="InterPro" id="IPR023198">
    <property type="entry name" value="PGP-like_dom2"/>
</dbReference>
<dbReference type="InterPro" id="IPR023214">
    <property type="entry name" value="HAD_sf"/>
</dbReference>
<evidence type="ECO:0000256" key="1">
    <source>
        <dbReference type="SAM" id="Coils"/>
    </source>
</evidence>
<sequence length="647" mass="71139">MNPLTETETEREREREQERSLQTLPRIFEAWVAPKVLQIKGKLPENISIAYHVPPLEQSNVENDAGPFPWKLLGSVSEQDCGFEHWIQAPEDGFLWDLAWDLPLNCVHSSNLWRDFQSALYDSVGLVPDQDSGGRSVCYVGRPGADSARQLSDKSYNALKAAARAVKLDGEPLAFLPLNFDGSVPTAQQAKTVSRCDVLIGLHGAGMSHSIWMYPGSVVVEIMDDEHLGAAYYRNIAHLSGHVYFKHDKRELEGRPQLFKQLMITAAEIISNKATYSRKVSSELPALLAKVSKKNMDIQLASLQAAVNKAASEAAMFLDRARTELQALSEDIADFTAQHNHLRKADVDYQMDLSDQQRRNDGLADQLEKLTARRRLAETRLQADMDSLRTENTVLKRSVGALSKLYEAQLLQGRRALLGVLFDVDGTLVDSTQLAFCATNEVLEKFGYPQVDVEDYHRGTKYTTPVRLAWHAGLAQNPEASPSSAESLGAEMGRVFDSTYVALVTPKSAPLFEGLKELLAALAERQVTLGVLSNAALAYVEAVLSVNNLKRFFPVWHGADSVALPKPAPDGLLQCCTELGQLKASEYVYVGDGPNDGRAARAAGMASIGVSWGSNTRETLEPDFDVVVDTAEDLTEVLLASLQDRAA</sequence>
<dbReference type="Gene3D" id="3.40.50.1000">
    <property type="entry name" value="HAD superfamily/HAD-like"/>
    <property type="match status" value="1"/>
</dbReference>
<keyword evidence="1" id="KW-0175">Coiled coil</keyword>
<dbReference type="SUPFAM" id="SSF56784">
    <property type="entry name" value="HAD-like"/>
    <property type="match status" value="1"/>
</dbReference>
<dbReference type="InterPro" id="IPR036412">
    <property type="entry name" value="HAD-like_sf"/>
</dbReference>
<dbReference type="EMBL" id="CAJNDS010002279">
    <property type="protein sequence ID" value="CAE7408191.1"/>
    <property type="molecule type" value="Genomic_DNA"/>
</dbReference>
<dbReference type="GO" id="GO:0016757">
    <property type="term" value="F:glycosyltransferase activity"/>
    <property type="evidence" value="ECO:0007669"/>
    <property type="project" value="InterPro"/>
</dbReference>
<dbReference type="SFLD" id="SFLDG01129">
    <property type="entry name" value="C1.5:_HAD__Beta-PGM__Phosphata"/>
    <property type="match status" value="1"/>
</dbReference>
<dbReference type="PANTHER" id="PTHR43434:SF1">
    <property type="entry name" value="PHOSPHOGLYCOLATE PHOSPHATASE"/>
    <property type="match status" value="1"/>
</dbReference>
<proteinExistence type="predicted"/>
<dbReference type="GO" id="GO:0008967">
    <property type="term" value="F:phosphoglycolate phosphatase activity"/>
    <property type="evidence" value="ECO:0007669"/>
    <property type="project" value="TreeGrafter"/>
</dbReference>
<dbReference type="InterPro" id="IPR050155">
    <property type="entry name" value="HAD-like_hydrolase_sf"/>
</dbReference>
<dbReference type="Proteomes" id="UP000604046">
    <property type="component" value="Unassembled WGS sequence"/>
</dbReference>
<accession>A0A812QXG4</accession>
<dbReference type="SFLD" id="SFLDG01135">
    <property type="entry name" value="C1.5.6:_HAD__Beta-PGM__Phospha"/>
    <property type="match status" value="1"/>
</dbReference>
<name>A0A812QXG4_9DINO</name>
<dbReference type="SFLD" id="SFLDS00003">
    <property type="entry name" value="Haloacid_Dehalogenase"/>
    <property type="match status" value="1"/>
</dbReference>
<evidence type="ECO:0000313" key="3">
    <source>
        <dbReference type="EMBL" id="CAE7408191.1"/>
    </source>
</evidence>
<dbReference type="Pfam" id="PF04577">
    <property type="entry name" value="Glyco_transf_61"/>
    <property type="match status" value="1"/>
</dbReference>
<dbReference type="GO" id="GO:0006281">
    <property type="term" value="P:DNA repair"/>
    <property type="evidence" value="ECO:0007669"/>
    <property type="project" value="TreeGrafter"/>
</dbReference>
<evidence type="ECO:0000313" key="4">
    <source>
        <dbReference type="Proteomes" id="UP000604046"/>
    </source>
</evidence>
<comment type="caution">
    <text evidence="3">The sequence shown here is derived from an EMBL/GenBank/DDBJ whole genome shotgun (WGS) entry which is preliminary data.</text>
</comment>
<gene>
    <name evidence="3" type="primary">gph</name>
    <name evidence="3" type="ORF">SNAT2548_LOCUS22203</name>
</gene>
<feature type="coiled-coil region" evidence="1">
    <location>
        <begin position="293"/>
        <end position="380"/>
    </location>
</feature>
<feature type="domain" description="Glycosyltransferase 61 catalytic" evidence="2">
    <location>
        <begin position="181"/>
        <end position="220"/>
    </location>
</feature>
<dbReference type="PANTHER" id="PTHR43434">
    <property type="entry name" value="PHOSPHOGLYCOLATE PHOSPHATASE"/>
    <property type="match status" value="1"/>
</dbReference>
<organism evidence="3 4">
    <name type="scientific">Symbiodinium natans</name>
    <dbReference type="NCBI Taxonomy" id="878477"/>
    <lineage>
        <taxon>Eukaryota</taxon>
        <taxon>Sar</taxon>
        <taxon>Alveolata</taxon>
        <taxon>Dinophyceae</taxon>
        <taxon>Suessiales</taxon>
        <taxon>Symbiodiniaceae</taxon>
        <taxon>Symbiodinium</taxon>
    </lineage>
</organism>
<keyword evidence="4" id="KW-1185">Reference proteome</keyword>
<dbReference type="OrthoDB" id="269227at2759"/>
<protein>
    <submittedName>
        <fullName evidence="3">Gph protein</fullName>
    </submittedName>
</protein>